<dbReference type="InterPro" id="IPR000182">
    <property type="entry name" value="GNAT_dom"/>
</dbReference>
<accession>A0A2A4HYQ6</accession>
<dbReference type="EMBL" id="NWVD01000002">
    <property type="protein sequence ID" value="PCG09484.1"/>
    <property type="molecule type" value="Genomic_DNA"/>
</dbReference>
<dbReference type="PANTHER" id="PTHR37817:SF1">
    <property type="entry name" value="N-ACETYLTRANSFERASE EIS"/>
    <property type="match status" value="1"/>
</dbReference>
<evidence type="ECO:0000313" key="3">
    <source>
        <dbReference type="Proteomes" id="UP000218784"/>
    </source>
</evidence>
<evidence type="ECO:0000313" key="2">
    <source>
        <dbReference type="EMBL" id="PCG09484.1"/>
    </source>
</evidence>
<reference evidence="2 3" key="1">
    <citation type="submission" date="2017-09" db="EMBL/GenBank/DDBJ databases">
        <title>Sphingomonas ginsenosidimutans KACC 14949, whole genome shotgun sequence.</title>
        <authorList>
            <person name="Feng G."/>
            <person name="Zhu H."/>
        </authorList>
    </citation>
    <scope>NUCLEOTIDE SEQUENCE [LARGE SCALE GENOMIC DNA]</scope>
    <source>
        <strain evidence="2 3">KACC 14949</strain>
    </source>
</reference>
<keyword evidence="3" id="KW-1185">Reference proteome</keyword>
<dbReference type="RefSeq" id="WP_066492252.1">
    <property type="nucleotide sequence ID" value="NZ_JAIEOT010000068.1"/>
</dbReference>
<dbReference type="GO" id="GO:0030649">
    <property type="term" value="P:aminoglycoside antibiotic catabolic process"/>
    <property type="evidence" value="ECO:0007669"/>
    <property type="project" value="TreeGrafter"/>
</dbReference>
<dbReference type="PROSITE" id="PS51186">
    <property type="entry name" value="GNAT"/>
    <property type="match status" value="1"/>
</dbReference>
<name>A0A2A4HYQ6_9SPHN</name>
<dbReference type="PANTHER" id="PTHR37817">
    <property type="entry name" value="N-ACETYLTRANSFERASE EIS"/>
    <property type="match status" value="1"/>
</dbReference>
<dbReference type="SUPFAM" id="SSF55729">
    <property type="entry name" value="Acyl-CoA N-acyltransferases (Nat)"/>
    <property type="match status" value="1"/>
</dbReference>
<proteinExistence type="predicted"/>
<feature type="domain" description="N-acetyltransferase" evidence="1">
    <location>
        <begin position="3"/>
        <end position="150"/>
    </location>
</feature>
<dbReference type="Gene3D" id="3.40.630.30">
    <property type="match status" value="1"/>
</dbReference>
<gene>
    <name evidence="2" type="ORF">COA17_06265</name>
</gene>
<keyword evidence="2" id="KW-0808">Transferase</keyword>
<dbReference type="InterPro" id="IPR051554">
    <property type="entry name" value="Acetyltransferase_Eis"/>
</dbReference>
<evidence type="ECO:0000259" key="1">
    <source>
        <dbReference type="PROSITE" id="PS51186"/>
    </source>
</evidence>
<dbReference type="Proteomes" id="UP000218784">
    <property type="component" value="Unassembled WGS sequence"/>
</dbReference>
<organism evidence="2 3">
    <name type="scientific">Sphingomonas ginsenosidimutans</name>
    <dbReference type="NCBI Taxonomy" id="862134"/>
    <lineage>
        <taxon>Bacteria</taxon>
        <taxon>Pseudomonadati</taxon>
        <taxon>Pseudomonadota</taxon>
        <taxon>Alphaproteobacteria</taxon>
        <taxon>Sphingomonadales</taxon>
        <taxon>Sphingomonadaceae</taxon>
        <taxon>Sphingomonas</taxon>
    </lineage>
</organism>
<protein>
    <submittedName>
        <fullName evidence="2">N-acetyltransferase</fullName>
    </submittedName>
</protein>
<dbReference type="GO" id="GO:0034069">
    <property type="term" value="F:aminoglycoside N-acetyltransferase activity"/>
    <property type="evidence" value="ECO:0007669"/>
    <property type="project" value="TreeGrafter"/>
</dbReference>
<comment type="caution">
    <text evidence="2">The sequence shown here is derived from an EMBL/GenBank/DDBJ whole genome shotgun (WGS) entry which is preliminary data.</text>
</comment>
<dbReference type="AlphaFoldDB" id="A0A2A4HYQ6"/>
<dbReference type="InterPro" id="IPR016181">
    <property type="entry name" value="Acyl_CoA_acyltransferase"/>
</dbReference>
<dbReference type="Pfam" id="PF13527">
    <property type="entry name" value="Acetyltransf_9"/>
    <property type="match status" value="1"/>
</dbReference>
<sequence length="174" mass="18231">MTIAIHPAGAAHVAAIDALLRAGFPRADEADLVRRLCVDGDMVLMLVAVDEDDGALAGAVAFSRMRVDAGGKAIPAVALAPVAVAPAWRRQGVAEALIRAGIEQLERAGIVLCFVLGEPSFYERFGFHADYARNFASPYAGDYLMALPLQGGLMPCGTRGEARHAPAFAALSVD</sequence>